<name>X0UVQ1_9ZZZZ</name>
<dbReference type="AlphaFoldDB" id="X0UVQ1"/>
<comment type="caution">
    <text evidence="2">The sequence shown here is derived from an EMBL/GenBank/DDBJ whole genome shotgun (WGS) entry which is preliminary data.</text>
</comment>
<keyword evidence="1" id="KW-0812">Transmembrane</keyword>
<feature type="transmembrane region" description="Helical" evidence="1">
    <location>
        <begin position="39"/>
        <end position="59"/>
    </location>
</feature>
<dbReference type="EMBL" id="BARS01028560">
    <property type="protein sequence ID" value="GAG09919.1"/>
    <property type="molecule type" value="Genomic_DNA"/>
</dbReference>
<reference evidence="2" key="1">
    <citation type="journal article" date="2014" name="Front. Microbiol.">
        <title>High frequency of phylogenetically diverse reductive dehalogenase-homologous genes in deep subseafloor sedimentary metagenomes.</title>
        <authorList>
            <person name="Kawai M."/>
            <person name="Futagami T."/>
            <person name="Toyoda A."/>
            <person name="Takaki Y."/>
            <person name="Nishi S."/>
            <person name="Hori S."/>
            <person name="Arai W."/>
            <person name="Tsubouchi T."/>
            <person name="Morono Y."/>
            <person name="Uchiyama I."/>
            <person name="Ito T."/>
            <person name="Fujiyama A."/>
            <person name="Inagaki F."/>
            <person name="Takami H."/>
        </authorList>
    </citation>
    <scope>NUCLEOTIDE SEQUENCE</scope>
    <source>
        <strain evidence="2">Expedition CK06-06</strain>
    </source>
</reference>
<sequence>MAISKEERNRRIKLGITALSLTVLSYGLAKITNDVSGDWFKFSILCVGLVGIIGGFLTFTDVLGKKP</sequence>
<evidence type="ECO:0000313" key="2">
    <source>
        <dbReference type="EMBL" id="GAG09919.1"/>
    </source>
</evidence>
<protein>
    <submittedName>
        <fullName evidence="2">Uncharacterized protein</fullName>
    </submittedName>
</protein>
<organism evidence="2">
    <name type="scientific">marine sediment metagenome</name>
    <dbReference type="NCBI Taxonomy" id="412755"/>
    <lineage>
        <taxon>unclassified sequences</taxon>
        <taxon>metagenomes</taxon>
        <taxon>ecological metagenomes</taxon>
    </lineage>
</organism>
<evidence type="ECO:0000256" key="1">
    <source>
        <dbReference type="SAM" id="Phobius"/>
    </source>
</evidence>
<keyword evidence="1" id="KW-0472">Membrane</keyword>
<keyword evidence="1" id="KW-1133">Transmembrane helix</keyword>
<gene>
    <name evidence="2" type="ORF">S01H1_44755</name>
</gene>
<proteinExistence type="predicted"/>
<accession>X0UVQ1</accession>